<dbReference type="EMBL" id="UFVD01000001">
    <property type="protein sequence ID" value="SUX10652.1"/>
    <property type="molecule type" value="Genomic_DNA"/>
</dbReference>
<evidence type="ECO:0000313" key="1">
    <source>
        <dbReference type="EMBL" id="SUX10652.1"/>
    </source>
</evidence>
<dbReference type="Proteomes" id="UP000254920">
    <property type="component" value="Unassembled WGS sequence"/>
</dbReference>
<organism evidence="1 2">
    <name type="scientific">Campylobacter sputorum subsp. sputorum</name>
    <dbReference type="NCBI Taxonomy" id="32024"/>
    <lineage>
        <taxon>Bacteria</taxon>
        <taxon>Pseudomonadati</taxon>
        <taxon>Campylobacterota</taxon>
        <taxon>Epsilonproteobacteria</taxon>
        <taxon>Campylobacterales</taxon>
        <taxon>Campylobacteraceae</taxon>
        <taxon>Campylobacter</taxon>
    </lineage>
</organism>
<protein>
    <submittedName>
        <fullName evidence="1">Membrane protein</fullName>
    </submittedName>
</protein>
<name>A0A381DIX8_9BACT</name>
<reference evidence="1 2" key="1">
    <citation type="submission" date="2018-06" db="EMBL/GenBank/DDBJ databases">
        <authorList>
            <consortium name="Pathogen Informatics"/>
            <person name="Doyle S."/>
        </authorList>
    </citation>
    <scope>NUCLEOTIDE SEQUENCE [LARGE SCALE GENOMIC DNA]</scope>
    <source>
        <strain evidence="1 2">NCTC12475</strain>
    </source>
</reference>
<keyword evidence="2" id="KW-1185">Reference proteome</keyword>
<proteinExistence type="predicted"/>
<accession>A0A381DIX8</accession>
<sequence>MRRNSTYLSNIKYIISVLTLFLYQVFTVIMPLPPLIGVVFCYMIVMLLKKEKTLGNLGKDWYVCILYLFFVEQIHGFYLFSILIAFLLFYNFLLDWLLINMKYRSLILVVITTGSYICILLINELFAYMQNSQDFLNFNKEYFVFIGIESFISIFLFREKIL</sequence>
<evidence type="ECO:0000313" key="2">
    <source>
        <dbReference type="Proteomes" id="UP000254920"/>
    </source>
</evidence>
<gene>
    <name evidence="1" type="ORF">NCTC12475_00850</name>
</gene>
<dbReference type="STRING" id="32024.GCA_000788295_01270"/>
<dbReference type="AlphaFoldDB" id="A0A381DIX8"/>